<accession>A0A8C5AET4</accession>
<dbReference type="CTD" id="441376"/>
<evidence type="ECO:0000256" key="1">
    <source>
        <dbReference type="SAM" id="MobiDB-lite"/>
    </source>
</evidence>
<dbReference type="Proteomes" id="UP000694546">
    <property type="component" value="Chromosome 22"/>
</dbReference>
<sequence length="275" mass="30659">NPPESQASGGERELLSAAGGGAAVWFLDVRRREHTTHNSSAGGKEKTRGYCRGYAEDCAETHTHTHIETQSHTHAHPCSSAETLTGIHTHTQTHTHTHRHTHTHTRTHTHTHTQRLKHTYTHVDRNTDKQTRSHTHTHTNTHTHTHTHTQPPSPVRGAVMDRDSQSEDSLSTLVLEDIKNQLINAFRAIGANQSGHKVEPCAPIGCLSLGGNQQANEELRRAKIDGAITWLRSELLEMRSQDQQLARTLLGLNSEIQRVRRESYGGLEVEGDDQP</sequence>
<feature type="compositionally biased region" description="Basic and acidic residues" evidence="1">
    <location>
        <begin position="121"/>
        <end position="131"/>
    </location>
</feature>
<dbReference type="GeneTree" id="ENSGT00990000203789"/>
<dbReference type="Ensembl" id="ENSGMOT00000064265.1">
    <property type="protein sequence ID" value="ENSGMOP00000030889.1"/>
    <property type="gene ID" value="ENSGMOG00000035379.1"/>
</dbReference>
<feature type="region of interest" description="Disordered" evidence="1">
    <location>
        <begin position="95"/>
        <end position="168"/>
    </location>
</feature>
<organism evidence="2 3">
    <name type="scientific">Gadus morhua</name>
    <name type="common">Atlantic cod</name>
    <dbReference type="NCBI Taxonomy" id="8049"/>
    <lineage>
        <taxon>Eukaryota</taxon>
        <taxon>Metazoa</taxon>
        <taxon>Chordata</taxon>
        <taxon>Craniata</taxon>
        <taxon>Vertebrata</taxon>
        <taxon>Euteleostomi</taxon>
        <taxon>Actinopterygii</taxon>
        <taxon>Neopterygii</taxon>
        <taxon>Teleostei</taxon>
        <taxon>Neoteleostei</taxon>
        <taxon>Acanthomorphata</taxon>
        <taxon>Zeiogadaria</taxon>
        <taxon>Gadariae</taxon>
        <taxon>Gadiformes</taxon>
        <taxon>Gadoidei</taxon>
        <taxon>Gadidae</taxon>
        <taxon>Gadus</taxon>
    </lineage>
</organism>
<keyword evidence="3" id="KW-1185">Reference proteome</keyword>
<dbReference type="PANTHER" id="PTHR32289">
    <property type="entry name" value="PROTEIN FAM167A"/>
    <property type="match status" value="1"/>
</dbReference>
<dbReference type="InterPro" id="IPR051771">
    <property type="entry name" value="FAM167_domain"/>
</dbReference>
<dbReference type="PANTHER" id="PTHR32289:SF2">
    <property type="entry name" value="ALANINE AND ARGININE-RICH DOMAIN-CONTAINING PROTEIN"/>
    <property type="match status" value="1"/>
</dbReference>
<feature type="compositionally biased region" description="Basic residues" evidence="1">
    <location>
        <begin position="132"/>
        <end position="147"/>
    </location>
</feature>
<dbReference type="KEGG" id="gmh:115535265"/>
<reference evidence="2" key="1">
    <citation type="submission" date="2025-08" db="UniProtKB">
        <authorList>
            <consortium name="Ensembl"/>
        </authorList>
    </citation>
    <scope>IDENTIFICATION</scope>
</reference>
<name>A0A8C5AET4_GADMO</name>
<feature type="compositionally biased region" description="Basic residues" evidence="1">
    <location>
        <begin position="95"/>
        <end position="120"/>
    </location>
</feature>
<protein>
    <submittedName>
        <fullName evidence="2">Uncharacterized protein</fullName>
    </submittedName>
</protein>
<evidence type="ECO:0000313" key="2">
    <source>
        <dbReference type="Ensembl" id="ENSGMOP00000030889.1"/>
    </source>
</evidence>
<reference evidence="2" key="2">
    <citation type="submission" date="2025-09" db="UniProtKB">
        <authorList>
            <consortium name="Ensembl"/>
        </authorList>
    </citation>
    <scope>IDENTIFICATION</scope>
</reference>
<dbReference type="AlphaFoldDB" id="A0A8C5AET4"/>
<proteinExistence type="predicted"/>
<evidence type="ECO:0000313" key="3">
    <source>
        <dbReference type="Proteomes" id="UP000694546"/>
    </source>
</evidence>